<dbReference type="GO" id="GO:0004109">
    <property type="term" value="F:coproporphyrinogen oxidase activity"/>
    <property type="evidence" value="ECO:0007669"/>
    <property type="project" value="InterPro"/>
</dbReference>
<dbReference type="GO" id="GO:0046872">
    <property type="term" value="F:metal ion binding"/>
    <property type="evidence" value="ECO:0007669"/>
    <property type="project" value="UniProtKB-UniRule"/>
</dbReference>
<dbReference type="SFLD" id="SFLDG01065">
    <property type="entry name" value="anaerobic_coproporphyrinogen-I"/>
    <property type="match status" value="1"/>
</dbReference>
<dbReference type="SUPFAM" id="SSF102114">
    <property type="entry name" value="Radical SAM enzymes"/>
    <property type="match status" value="1"/>
</dbReference>
<dbReference type="NCBIfam" id="TIGR00539">
    <property type="entry name" value="hemN_rel"/>
    <property type="match status" value="1"/>
</dbReference>
<dbReference type="InterPro" id="IPR007197">
    <property type="entry name" value="rSAM"/>
</dbReference>
<evidence type="ECO:0000256" key="2">
    <source>
        <dbReference type="RuleBase" id="RU364116"/>
    </source>
</evidence>
<dbReference type="PANTHER" id="PTHR13932:SF5">
    <property type="entry name" value="RADICAL S-ADENOSYL METHIONINE DOMAIN-CONTAINING PROTEIN 1, MITOCHONDRIAL"/>
    <property type="match status" value="1"/>
</dbReference>
<dbReference type="InterPro" id="IPR010723">
    <property type="entry name" value="HemN_C"/>
</dbReference>
<comment type="similarity">
    <text evidence="1">Belongs to the anaerobic coproporphyrinogen-III oxidase family. HemW subfamily.</text>
</comment>
<dbReference type="InterPro" id="IPR004559">
    <property type="entry name" value="HemW-like"/>
</dbReference>
<keyword evidence="2" id="KW-0949">S-adenosyl-L-methionine</keyword>
<dbReference type="AlphaFoldDB" id="A0A2W4ECC4"/>
<evidence type="ECO:0000313" key="4">
    <source>
        <dbReference type="EMBL" id="PZM12186.1"/>
    </source>
</evidence>
<dbReference type="SFLD" id="SFLDG01082">
    <property type="entry name" value="B12-binding_domain_containing"/>
    <property type="match status" value="1"/>
</dbReference>
<comment type="caution">
    <text evidence="4">The sequence shown here is derived from an EMBL/GenBank/DDBJ whole genome shotgun (WGS) entry which is preliminary data.</text>
</comment>
<dbReference type="InterPro" id="IPR058240">
    <property type="entry name" value="rSAM_sf"/>
</dbReference>
<dbReference type="PANTHER" id="PTHR13932">
    <property type="entry name" value="COPROPORPHYRINIGEN III OXIDASE"/>
    <property type="match status" value="1"/>
</dbReference>
<evidence type="ECO:0000259" key="3">
    <source>
        <dbReference type="PROSITE" id="PS51918"/>
    </source>
</evidence>
<dbReference type="SFLD" id="SFLDF00288">
    <property type="entry name" value="HemN-like__clustered_with_nucl"/>
    <property type="match status" value="1"/>
</dbReference>
<dbReference type="InterPro" id="IPR034505">
    <property type="entry name" value="Coproporphyrinogen-III_oxidase"/>
</dbReference>
<protein>
    <recommendedName>
        <fullName evidence="2">Heme chaperone HemW</fullName>
    </recommendedName>
</protein>
<dbReference type="InterPro" id="IPR006638">
    <property type="entry name" value="Elp3/MiaA/NifB-like_rSAM"/>
</dbReference>
<dbReference type="SMART" id="SM00729">
    <property type="entry name" value="Elp3"/>
    <property type="match status" value="1"/>
</dbReference>
<keyword evidence="2" id="KW-0963">Cytoplasm</keyword>
<keyword evidence="2" id="KW-0411">Iron-sulfur</keyword>
<dbReference type="PROSITE" id="PS51918">
    <property type="entry name" value="RADICAL_SAM"/>
    <property type="match status" value="1"/>
</dbReference>
<dbReference type="OrthoDB" id="9808022at2"/>
<accession>A0A2W4ECC4</accession>
<dbReference type="Pfam" id="PF04055">
    <property type="entry name" value="Radical_SAM"/>
    <property type="match status" value="1"/>
</dbReference>
<dbReference type="Proteomes" id="UP000248925">
    <property type="component" value="Unassembled WGS sequence"/>
</dbReference>
<dbReference type="Pfam" id="PF06969">
    <property type="entry name" value="HemN_C"/>
    <property type="match status" value="1"/>
</dbReference>
<evidence type="ECO:0000313" key="5">
    <source>
        <dbReference type="Proteomes" id="UP000248925"/>
    </source>
</evidence>
<dbReference type="CDD" id="cd01335">
    <property type="entry name" value="Radical_SAM"/>
    <property type="match status" value="1"/>
</dbReference>
<organism evidence="4 5">
    <name type="scientific">Rhizobium tubonense</name>
    <dbReference type="NCBI Taxonomy" id="484088"/>
    <lineage>
        <taxon>Bacteria</taxon>
        <taxon>Pseudomonadati</taxon>
        <taxon>Pseudomonadota</taxon>
        <taxon>Alphaproteobacteria</taxon>
        <taxon>Hyphomicrobiales</taxon>
        <taxon>Rhizobiaceae</taxon>
        <taxon>Rhizobium/Agrobacterium group</taxon>
        <taxon>Rhizobium</taxon>
    </lineage>
</organism>
<keyword evidence="2" id="KW-0004">4Fe-4S</keyword>
<keyword evidence="2" id="KW-0479">Metal-binding</keyword>
<dbReference type="GO" id="GO:0005737">
    <property type="term" value="C:cytoplasm"/>
    <property type="evidence" value="ECO:0007669"/>
    <property type="project" value="UniProtKB-SubCell"/>
</dbReference>
<reference evidence="4 5" key="1">
    <citation type="journal article" date="2018" name="Sci. Rep.">
        <title>Rhizobium tumorigenes sp. nov., a novel plant tumorigenic bacterium isolated from cane gall tumors on thornless blackberry.</title>
        <authorList>
            <person name="Kuzmanovi N."/>
            <person name="Smalla K."/>
            <person name="Gronow S."/>
            <person name="PuBawska J."/>
        </authorList>
    </citation>
    <scope>NUCLEOTIDE SEQUENCE [LARGE SCALE GENOMIC DNA]</scope>
    <source>
        <strain evidence="4 5">CCBAU 85046</strain>
    </source>
</reference>
<dbReference type="SFLD" id="SFLDF00562">
    <property type="entry name" value="HemN-like__clustered_with_heat"/>
    <property type="match status" value="1"/>
</dbReference>
<keyword evidence="2" id="KW-0408">Iron</keyword>
<dbReference type="Gene3D" id="3.30.750.200">
    <property type="match status" value="1"/>
</dbReference>
<comment type="subcellular location">
    <subcellularLocation>
        <location evidence="2">Cytoplasm</location>
    </subcellularLocation>
</comment>
<name>A0A2W4ECC4_9HYPH</name>
<dbReference type="SFLD" id="SFLDS00029">
    <property type="entry name" value="Radical_SAM"/>
    <property type="match status" value="1"/>
</dbReference>
<sequence length="401" mass="44923">MDTLDSQNPSLRNAPMLPDTGEPGFGVYVHWPFCAAKCPYCDFNSHVRHQPVDQARFTAAFLREMEAMRALSGPKTVTSIFLGGGTPSLMDPTTVGAILDGIGKNWYVPDGIEITMEANPSSVEAERFRGYRAAGVNRVSLGVQALNDRDLKFLGRLHNVEDALKAIRLARDIFPRMSFDLIYARPNQTVEEWERELKEAISYAVDHLSLYQLTIEEGTPFFGLHKAGKLIVPDGEQSAVLYEATQEITEREGMPAYEVSNHARPGAESRHNLTYWRYGDYAGIGPGAHGRLTQGRDKLATATERRPEGWLEMVERDGHGVLDQELLGYQEQSDELLLMGLRLKEGIDLVRWQQFSGREPDPKREEFLLEHGFIERLGNSRLRCTPSGMLILDSVVADLAC</sequence>
<feature type="domain" description="Radical SAM core" evidence="3">
    <location>
        <begin position="19"/>
        <end position="255"/>
    </location>
</feature>
<dbReference type="GO" id="GO:0051539">
    <property type="term" value="F:4 iron, 4 sulfur cluster binding"/>
    <property type="evidence" value="ECO:0007669"/>
    <property type="project" value="UniProtKB-UniRule"/>
</dbReference>
<keyword evidence="2" id="KW-0143">Chaperone</keyword>
<keyword evidence="5" id="KW-1185">Reference proteome</keyword>
<evidence type="ECO:0000256" key="1">
    <source>
        <dbReference type="ARBA" id="ARBA00006100"/>
    </source>
</evidence>
<dbReference type="GO" id="GO:0006779">
    <property type="term" value="P:porphyrin-containing compound biosynthetic process"/>
    <property type="evidence" value="ECO:0007669"/>
    <property type="project" value="InterPro"/>
</dbReference>
<proteinExistence type="inferred from homology"/>
<keyword evidence="2" id="KW-0349">Heme</keyword>
<dbReference type="EMBL" id="PCDP01000038">
    <property type="protein sequence ID" value="PZM12186.1"/>
    <property type="molecule type" value="Genomic_DNA"/>
</dbReference>
<gene>
    <name evidence="4" type="ORF">CPY51_19030</name>
</gene>
<comment type="function">
    <text evidence="2">Probably acts as a heme chaperone, transferring heme to an unknown acceptor. Binds one molecule of heme per monomer, possibly covalently. Binds 1 [4Fe-4S] cluster. The cluster is coordinated with 3 cysteines and an exchangeable S-adenosyl-L-methionine.</text>
</comment>